<organism evidence="16 17">
    <name type="scientific">Homarus americanus</name>
    <name type="common">American lobster</name>
    <dbReference type="NCBI Taxonomy" id="6706"/>
    <lineage>
        <taxon>Eukaryota</taxon>
        <taxon>Metazoa</taxon>
        <taxon>Ecdysozoa</taxon>
        <taxon>Arthropoda</taxon>
        <taxon>Crustacea</taxon>
        <taxon>Multicrustacea</taxon>
        <taxon>Malacostraca</taxon>
        <taxon>Eumalacostraca</taxon>
        <taxon>Eucarida</taxon>
        <taxon>Decapoda</taxon>
        <taxon>Pleocyemata</taxon>
        <taxon>Astacidea</taxon>
        <taxon>Nephropoidea</taxon>
        <taxon>Nephropidae</taxon>
        <taxon>Homarus</taxon>
    </lineage>
</organism>
<feature type="domain" description="Dynein heavy chain linker" evidence="15">
    <location>
        <begin position="650"/>
        <end position="849"/>
    </location>
</feature>
<sequence length="923" mass="104395">MPGFSQPARLSSFCNAAVTIMTHNLQSLCLLSLFFCTASLCGSQPNLLDPASIGLWVKEPTSGRPPLKSAASGSGSTRGEDATTDEGLGESVGEGSEGASNDTKAEGKAAGRQDSGGDEDAIPPQAGSSGHPKKPMVLKLHLLLNGKQVIIKPTFSEVETSLLSLYNKMIELSMSVPRLETKLFAEWEGRQGNITPVVEQEVVGRLRQQVLKEISDSNEAPTHHATRYHKYNSLISGEAEEEVQEFMSGDHPFEAYVDKLTEFSVLRADILTSSQQVVELGPYEVHCEALVASLVSRVTSLRREMLAHLHQQYCSIADTLCGELKVITERALSTPGDTLELMEHKAYMENIMENQLQTLESRVWSLHTQLQFLAENMSLSSEECSDTVQPLAWFIRLPEGELAEYAVQLEDFQTLGDHNEIHEYMRRAKSLHSRLDHAANYIEQINKEEEALSWNTTHYPVRKQVSDKLAPFLKLYEVGVEWADRLEEWLHSPVGTHDPDVIAQEVAATWRTVYKLEKGFGDIPAAKNVVIAVRQRIEVFRENLPLVQTLGNPGLKERHWEKISEVVGYPLRADATTTLQRLIDSNLEDYLSKFESVSEAASKEHVFERNLEKMKSEWQEMELVLKPHRETDTWVLSAVEDIQFLLDDHIAAWETTLAQLQEVVDEWLRVQATWIYLEPIFGSPDIMAQMPEEGRRFNTVDKTWKDIMKSVRQNTRVLSVLEVDKILERLRKSSELLELIQRGLNEYLEKKRLYFPRFFFLSNEELLEILSETKDPSRVQPHLKKCFEGVNSLDFGDDLEVVAVRSSEGEVIGLTQIISTAKARGQVEKWLVQLEASVKSSIKKVVESCMKAYTTKAREDWALEWPGQAVLCVSQTFWTTHVSRCMVEGPREMEAYYELCNSQIEKVVGLVRGQLSKQNRTTL</sequence>
<keyword evidence="12" id="KW-0966">Cell projection</keyword>
<evidence type="ECO:0000256" key="12">
    <source>
        <dbReference type="ARBA" id="ARBA00023273"/>
    </source>
</evidence>
<dbReference type="PANTHER" id="PTHR22878:SF66">
    <property type="entry name" value="DYNEIN AXONEMAL HEAVY CHAIN 7"/>
    <property type="match status" value="1"/>
</dbReference>
<dbReference type="Proteomes" id="UP000747542">
    <property type="component" value="Unassembled WGS sequence"/>
</dbReference>
<dbReference type="InterPro" id="IPR042222">
    <property type="entry name" value="Dynein_2_N"/>
</dbReference>
<evidence type="ECO:0000256" key="9">
    <source>
        <dbReference type="ARBA" id="ARBA00023069"/>
    </source>
</evidence>
<feature type="chain" id="PRO_5035253899" evidence="14">
    <location>
        <begin position="44"/>
        <end position="923"/>
    </location>
</feature>
<accession>A0A8J5ML53</accession>
<dbReference type="GO" id="GO:0045505">
    <property type="term" value="F:dynein intermediate chain binding"/>
    <property type="evidence" value="ECO:0007669"/>
    <property type="project" value="InterPro"/>
</dbReference>
<dbReference type="InterPro" id="IPR013602">
    <property type="entry name" value="Dynein_heavy_linker"/>
</dbReference>
<dbReference type="Gene3D" id="3.20.180.20">
    <property type="entry name" value="Dynein heavy chain, N-terminal domain 2"/>
    <property type="match status" value="1"/>
</dbReference>
<feature type="non-terminal residue" evidence="16">
    <location>
        <position position="923"/>
    </location>
</feature>
<evidence type="ECO:0000256" key="10">
    <source>
        <dbReference type="ARBA" id="ARBA00023175"/>
    </source>
</evidence>
<keyword evidence="8" id="KW-0175">Coiled coil</keyword>
<evidence type="ECO:0000256" key="13">
    <source>
        <dbReference type="SAM" id="MobiDB-lite"/>
    </source>
</evidence>
<dbReference type="FunFam" id="1.10.287.2620:FF:000002">
    <property type="entry name" value="Dynein heavy chain 2, axonemal"/>
    <property type="match status" value="1"/>
</dbReference>
<name>A0A8J5ML53_HOMAM</name>
<keyword evidence="10" id="KW-0505">Motor protein</keyword>
<dbReference type="AlphaFoldDB" id="A0A8J5ML53"/>
<keyword evidence="4" id="KW-0493">Microtubule</keyword>
<dbReference type="GO" id="GO:0007018">
    <property type="term" value="P:microtubule-based movement"/>
    <property type="evidence" value="ECO:0007669"/>
    <property type="project" value="InterPro"/>
</dbReference>
<feature type="region of interest" description="Disordered" evidence="13">
    <location>
        <begin position="59"/>
        <end position="133"/>
    </location>
</feature>
<evidence type="ECO:0000256" key="8">
    <source>
        <dbReference type="ARBA" id="ARBA00023054"/>
    </source>
</evidence>
<evidence type="ECO:0000313" key="16">
    <source>
        <dbReference type="EMBL" id="KAG7155406.1"/>
    </source>
</evidence>
<keyword evidence="17" id="KW-1185">Reference proteome</keyword>
<keyword evidence="5" id="KW-0547">Nucleotide-binding</keyword>
<evidence type="ECO:0000256" key="2">
    <source>
        <dbReference type="ARBA" id="ARBA00008887"/>
    </source>
</evidence>
<protein>
    <submittedName>
        <fullName evidence="16">Dynein heavy chain 7 axonemal-like 3</fullName>
    </submittedName>
</protein>
<dbReference type="InterPro" id="IPR042228">
    <property type="entry name" value="Dynein_linker_3"/>
</dbReference>
<dbReference type="Pfam" id="PF08393">
    <property type="entry name" value="DHC_N2"/>
    <property type="match status" value="1"/>
</dbReference>
<evidence type="ECO:0000256" key="3">
    <source>
        <dbReference type="ARBA" id="ARBA00022490"/>
    </source>
</evidence>
<dbReference type="GO" id="GO:0005874">
    <property type="term" value="C:microtubule"/>
    <property type="evidence" value="ECO:0007669"/>
    <property type="project" value="UniProtKB-KW"/>
</dbReference>
<dbReference type="GO" id="GO:0005524">
    <property type="term" value="F:ATP binding"/>
    <property type="evidence" value="ECO:0007669"/>
    <property type="project" value="UniProtKB-KW"/>
</dbReference>
<dbReference type="FunFam" id="3.20.180.20:FF:000003">
    <property type="entry name" value="Dynein heavy chain 12, axonemal"/>
    <property type="match status" value="1"/>
</dbReference>
<comment type="caution">
    <text evidence="16">The sequence shown here is derived from an EMBL/GenBank/DDBJ whole genome shotgun (WGS) entry which is preliminary data.</text>
</comment>
<dbReference type="Gene3D" id="1.20.140.100">
    <property type="entry name" value="Dynein heavy chain, N-terminal domain 2"/>
    <property type="match status" value="1"/>
</dbReference>
<dbReference type="FunFam" id="1.20.140.100:FF:000001">
    <property type="entry name" value="dynein heavy chain 17, axonemal"/>
    <property type="match status" value="1"/>
</dbReference>
<dbReference type="PANTHER" id="PTHR22878">
    <property type="entry name" value="DYNEIN HEAVY CHAIN 6, AXONEMAL-LIKE-RELATED"/>
    <property type="match status" value="1"/>
</dbReference>
<comment type="similarity">
    <text evidence="2">Belongs to the dynein heavy chain family.</text>
</comment>
<feature type="signal peptide" evidence="14">
    <location>
        <begin position="1"/>
        <end position="43"/>
    </location>
</feature>
<evidence type="ECO:0000256" key="6">
    <source>
        <dbReference type="ARBA" id="ARBA00022840"/>
    </source>
</evidence>
<evidence type="ECO:0000256" key="5">
    <source>
        <dbReference type="ARBA" id="ARBA00022741"/>
    </source>
</evidence>
<proteinExistence type="inferred from homology"/>
<evidence type="ECO:0000256" key="1">
    <source>
        <dbReference type="ARBA" id="ARBA00004430"/>
    </source>
</evidence>
<keyword evidence="3" id="KW-0963">Cytoplasm</keyword>
<dbReference type="EMBL" id="JAHLQT010041777">
    <property type="protein sequence ID" value="KAG7155406.1"/>
    <property type="molecule type" value="Genomic_DNA"/>
</dbReference>
<evidence type="ECO:0000313" key="17">
    <source>
        <dbReference type="Proteomes" id="UP000747542"/>
    </source>
</evidence>
<dbReference type="GO" id="GO:0030286">
    <property type="term" value="C:dynein complex"/>
    <property type="evidence" value="ECO:0007669"/>
    <property type="project" value="UniProtKB-KW"/>
</dbReference>
<gene>
    <name evidence="16" type="primary">Dnah7-L3</name>
    <name evidence="16" type="ORF">Hamer_G023692</name>
</gene>
<evidence type="ECO:0000256" key="7">
    <source>
        <dbReference type="ARBA" id="ARBA00023017"/>
    </source>
</evidence>
<reference evidence="16" key="1">
    <citation type="journal article" date="2021" name="Sci. Adv.">
        <title>The American lobster genome reveals insights on longevity, neural, and immune adaptations.</title>
        <authorList>
            <person name="Polinski J.M."/>
            <person name="Zimin A.V."/>
            <person name="Clark K.F."/>
            <person name="Kohn A.B."/>
            <person name="Sadowski N."/>
            <person name="Timp W."/>
            <person name="Ptitsyn A."/>
            <person name="Khanna P."/>
            <person name="Romanova D.Y."/>
            <person name="Williams P."/>
            <person name="Greenwood S.J."/>
            <person name="Moroz L.L."/>
            <person name="Walt D.R."/>
            <person name="Bodnar A.G."/>
        </authorList>
    </citation>
    <scope>NUCLEOTIDE SEQUENCE</scope>
    <source>
        <strain evidence="16">GMGI-L3</strain>
    </source>
</reference>
<evidence type="ECO:0000259" key="15">
    <source>
        <dbReference type="Pfam" id="PF08393"/>
    </source>
</evidence>
<dbReference type="Gene3D" id="1.20.58.1120">
    <property type="match status" value="1"/>
</dbReference>
<comment type="subcellular location">
    <subcellularLocation>
        <location evidence="1">Cytoplasm</location>
        <location evidence="1">Cytoskeleton</location>
        <location evidence="1">Cilium axoneme</location>
    </subcellularLocation>
</comment>
<keyword evidence="11" id="KW-0206">Cytoskeleton</keyword>
<dbReference type="InterPro" id="IPR026983">
    <property type="entry name" value="DHC"/>
</dbReference>
<keyword evidence="7" id="KW-0243">Dynein</keyword>
<dbReference type="Gene3D" id="1.10.287.2620">
    <property type="match status" value="1"/>
</dbReference>
<evidence type="ECO:0000256" key="4">
    <source>
        <dbReference type="ARBA" id="ARBA00022701"/>
    </source>
</evidence>
<keyword evidence="9" id="KW-0969">Cilium</keyword>
<dbReference type="GO" id="GO:0005930">
    <property type="term" value="C:axoneme"/>
    <property type="evidence" value="ECO:0007669"/>
    <property type="project" value="UniProtKB-SubCell"/>
</dbReference>
<evidence type="ECO:0000256" key="11">
    <source>
        <dbReference type="ARBA" id="ARBA00023212"/>
    </source>
</evidence>
<dbReference type="GO" id="GO:0051959">
    <property type="term" value="F:dynein light intermediate chain binding"/>
    <property type="evidence" value="ECO:0007669"/>
    <property type="project" value="InterPro"/>
</dbReference>
<keyword evidence="6" id="KW-0067">ATP-binding</keyword>
<evidence type="ECO:0000256" key="14">
    <source>
        <dbReference type="SAM" id="SignalP"/>
    </source>
</evidence>
<keyword evidence="14" id="KW-0732">Signal</keyword>